<evidence type="ECO:0000256" key="2">
    <source>
        <dbReference type="ARBA" id="ARBA00023015"/>
    </source>
</evidence>
<keyword evidence="5" id="KW-0804">Transcription</keyword>
<evidence type="ECO:0000256" key="5">
    <source>
        <dbReference type="ARBA" id="ARBA00023163"/>
    </source>
</evidence>
<evidence type="ECO:0000259" key="6">
    <source>
        <dbReference type="Pfam" id="PF04542"/>
    </source>
</evidence>
<dbReference type="Gene3D" id="1.10.10.10">
    <property type="entry name" value="Winged helix-like DNA-binding domain superfamily/Winged helix DNA-binding domain"/>
    <property type="match status" value="1"/>
</dbReference>
<evidence type="ECO:0000313" key="9">
    <source>
        <dbReference type="Proteomes" id="UP000600139"/>
    </source>
</evidence>
<proteinExistence type="inferred from homology"/>
<comment type="caution">
    <text evidence="8">The sequence shown here is derived from an EMBL/GenBank/DDBJ whole genome shotgun (WGS) entry which is preliminary data.</text>
</comment>
<dbReference type="GO" id="GO:0016987">
    <property type="term" value="F:sigma factor activity"/>
    <property type="evidence" value="ECO:0007669"/>
    <property type="project" value="UniProtKB-KW"/>
</dbReference>
<evidence type="ECO:0000313" key="8">
    <source>
        <dbReference type="EMBL" id="MBK1815322.1"/>
    </source>
</evidence>
<feature type="domain" description="RNA polymerase sigma-70 region 2" evidence="6">
    <location>
        <begin position="28"/>
        <end position="96"/>
    </location>
</feature>
<dbReference type="SUPFAM" id="SSF88659">
    <property type="entry name" value="Sigma3 and sigma4 domains of RNA polymerase sigma factors"/>
    <property type="match status" value="1"/>
</dbReference>
<dbReference type="InterPro" id="IPR039425">
    <property type="entry name" value="RNA_pol_sigma-70-like"/>
</dbReference>
<accession>A0A934R1Z8</accession>
<dbReference type="Gene3D" id="1.10.1740.10">
    <property type="match status" value="1"/>
</dbReference>
<sequence length="803" mass="86854">MSQHSEPDDSTLLNDFRDTRNDAAFTEIVRRHLPLVFHVALRRLGTTALAEEAAQHAFARLAAKVASVCHHPERLRAWLHRTAYFEASTLARKETRLSRLPITPRSDPPSMDRPEIYDRLDEALGKLPELDRELVLRHCCGGEDYRRMAAAVGKSEAACQKRVERALARLGQGLGGTRTAGIVFAAFAATNGKSQAMPAAERVAAAALKYHSTTGGATGAISGIQFAACATLALAGAVAGWPRYEPPPPPPAEVRSFAARSREAVRKTAADSDGPAFGPHPAGISRSLVDVLESIQAGQLAPLIEFLPHATVADLRAIMAEDDLRDLSEGSGTFGTAHGLAALRWVEMDPVNAFEYGVSRSDRLATRMLERWMTMDGAAAEVAFRSLSADTRQLLARNMVTQNNRIADALAAADTAIAWTVTEERIVRPDPEMELQGYQQTVDRLFSPTHREEPMEPEAGEIGFAFHRLAEMNPEAAIAQAKLLPWPGLKISVLARLSEHFDVASADLPAGPLRAKALARETRELMAGDEAAAVRSLREASPGAERDAIYQVVANGLSGGDPWRLLDLVSSLPGRLKSGYWTGSDPLDCVLIQAGKENPKRALGYLSAICTRVSRYGGPQEYAKKIVCGWLQKDPAAAITWAGEAGMGLGHEELGTTKIQPEIIAGLLANENPSVSGIARFALGPIFEDSLANGTVRELIRKIPQAEADRSLRHCAMATVGKGGYERAMEIAAEASPTARQNEILPAIARSVWRKDPESGLKWLQSLAPEDQSAILHGMEHYLGANPSNDSDQFREALQQLKP</sequence>
<evidence type="ECO:0000256" key="1">
    <source>
        <dbReference type="ARBA" id="ARBA00010641"/>
    </source>
</evidence>
<evidence type="ECO:0000256" key="3">
    <source>
        <dbReference type="ARBA" id="ARBA00023082"/>
    </source>
</evidence>
<keyword evidence="9" id="KW-1185">Reference proteome</keyword>
<dbReference type="EMBL" id="JAENIK010000008">
    <property type="protein sequence ID" value="MBK1815322.1"/>
    <property type="molecule type" value="Genomic_DNA"/>
</dbReference>
<dbReference type="PANTHER" id="PTHR43133:SF8">
    <property type="entry name" value="RNA POLYMERASE SIGMA FACTOR HI_1459-RELATED"/>
    <property type="match status" value="1"/>
</dbReference>
<keyword evidence="2" id="KW-0805">Transcription regulation</keyword>
<dbReference type="InterPro" id="IPR013324">
    <property type="entry name" value="RNA_pol_sigma_r3/r4-like"/>
</dbReference>
<dbReference type="InterPro" id="IPR007627">
    <property type="entry name" value="RNA_pol_sigma70_r2"/>
</dbReference>
<dbReference type="SUPFAM" id="SSF88946">
    <property type="entry name" value="Sigma2 domain of RNA polymerase sigma factors"/>
    <property type="match status" value="1"/>
</dbReference>
<dbReference type="InterPro" id="IPR013325">
    <property type="entry name" value="RNA_pol_sigma_r2"/>
</dbReference>
<dbReference type="RefSeq" id="WP_200350286.1">
    <property type="nucleotide sequence ID" value="NZ_BAABHZ010000012.1"/>
</dbReference>
<organism evidence="8 9">
    <name type="scientific">Luteolibacter yonseiensis</name>
    <dbReference type="NCBI Taxonomy" id="1144680"/>
    <lineage>
        <taxon>Bacteria</taxon>
        <taxon>Pseudomonadati</taxon>
        <taxon>Verrucomicrobiota</taxon>
        <taxon>Verrucomicrobiia</taxon>
        <taxon>Verrucomicrobiales</taxon>
        <taxon>Verrucomicrobiaceae</taxon>
        <taxon>Luteolibacter</taxon>
    </lineage>
</organism>
<evidence type="ECO:0000259" key="7">
    <source>
        <dbReference type="Pfam" id="PF08281"/>
    </source>
</evidence>
<dbReference type="NCBIfam" id="TIGR02937">
    <property type="entry name" value="sigma70-ECF"/>
    <property type="match status" value="1"/>
</dbReference>
<feature type="domain" description="RNA polymerase sigma factor 70 region 4 type 2" evidence="7">
    <location>
        <begin position="118"/>
        <end position="170"/>
    </location>
</feature>
<dbReference type="Pfam" id="PF08281">
    <property type="entry name" value="Sigma70_r4_2"/>
    <property type="match status" value="1"/>
</dbReference>
<reference evidence="8" key="1">
    <citation type="submission" date="2021-01" db="EMBL/GenBank/DDBJ databases">
        <title>Modified the classification status of verrucomicrobia.</title>
        <authorList>
            <person name="Feng X."/>
        </authorList>
    </citation>
    <scope>NUCLEOTIDE SEQUENCE</scope>
    <source>
        <strain evidence="8">JCM 18052</strain>
    </source>
</reference>
<dbReference type="Proteomes" id="UP000600139">
    <property type="component" value="Unassembled WGS sequence"/>
</dbReference>
<name>A0A934R1Z8_9BACT</name>
<comment type="similarity">
    <text evidence="1">Belongs to the sigma-70 factor family. ECF subfamily.</text>
</comment>
<dbReference type="GO" id="GO:0003677">
    <property type="term" value="F:DNA binding"/>
    <property type="evidence" value="ECO:0007669"/>
    <property type="project" value="UniProtKB-KW"/>
</dbReference>
<evidence type="ECO:0000256" key="4">
    <source>
        <dbReference type="ARBA" id="ARBA00023125"/>
    </source>
</evidence>
<dbReference type="PANTHER" id="PTHR43133">
    <property type="entry name" value="RNA POLYMERASE ECF-TYPE SIGMA FACTO"/>
    <property type="match status" value="1"/>
</dbReference>
<keyword evidence="3" id="KW-0731">Sigma factor</keyword>
<dbReference type="Pfam" id="PF04542">
    <property type="entry name" value="Sigma70_r2"/>
    <property type="match status" value="1"/>
</dbReference>
<dbReference type="InterPro" id="IPR014284">
    <property type="entry name" value="RNA_pol_sigma-70_dom"/>
</dbReference>
<protein>
    <submittedName>
        <fullName evidence="8">Sigma-70 family RNA polymerase sigma factor</fullName>
    </submittedName>
</protein>
<gene>
    <name evidence="8" type="ORF">JIN84_06840</name>
</gene>
<dbReference type="InterPro" id="IPR036388">
    <property type="entry name" value="WH-like_DNA-bd_sf"/>
</dbReference>
<dbReference type="InterPro" id="IPR013249">
    <property type="entry name" value="RNA_pol_sigma70_r4_t2"/>
</dbReference>
<dbReference type="GO" id="GO:0006352">
    <property type="term" value="P:DNA-templated transcription initiation"/>
    <property type="evidence" value="ECO:0007669"/>
    <property type="project" value="InterPro"/>
</dbReference>
<keyword evidence="4" id="KW-0238">DNA-binding</keyword>
<dbReference type="AlphaFoldDB" id="A0A934R1Z8"/>